<keyword evidence="6" id="KW-0378">Hydrolase</keyword>
<dbReference type="SUPFAM" id="SSF55811">
    <property type="entry name" value="Nudix"/>
    <property type="match status" value="1"/>
</dbReference>
<dbReference type="PANTHER" id="PTHR11839">
    <property type="entry name" value="UDP/ADP-SUGAR PYROPHOSPHATASE"/>
    <property type="match status" value="1"/>
</dbReference>
<evidence type="ECO:0000256" key="1">
    <source>
        <dbReference type="ARBA" id="ARBA00000847"/>
    </source>
</evidence>
<name>A0A1F6G868_9PROT</name>
<evidence type="ECO:0000256" key="3">
    <source>
        <dbReference type="ARBA" id="ARBA00007275"/>
    </source>
</evidence>
<evidence type="ECO:0000259" key="11">
    <source>
        <dbReference type="PROSITE" id="PS51462"/>
    </source>
</evidence>
<sequence length="195" mass="22193">MKYKILESKRIFQEFFRVDRVKLIHDCFNGNPPMEVVRYHLERPEVVAVILENTDQDTVILVEQFRYSSIKASEPEGWTLEVIGGLIDHDESPEACGARESLEECGYRPPKLVKWTSFFPTVGVSDELVHLYYGQVTDADKIEDGGGLAHESEDLRVVEVPFKEALIQVQQGKITDAKTMIAIQWLALQKTGLLK</sequence>
<dbReference type="PANTHER" id="PTHR11839:SF18">
    <property type="entry name" value="NUDIX HYDROLASE DOMAIN-CONTAINING PROTEIN"/>
    <property type="match status" value="1"/>
</dbReference>
<gene>
    <name evidence="12" type="ORF">A2527_14670</name>
</gene>
<comment type="similarity">
    <text evidence="3">Belongs to the Nudix hydrolase family. NudK subfamily.</text>
</comment>
<comment type="cofactor">
    <cofactor evidence="2 9">
        <name>Mg(2+)</name>
        <dbReference type="ChEBI" id="CHEBI:18420"/>
    </cofactor>
</comment>
<dbReference type="InterPro" id="IPR015797">
    <property type="entry name" value="NUDIX_hydrolase-like_dom_sf"/>
</dbReference>
<evidence type="ECO:0000256" key="2">
    <source>
        <dbReference type="ARBA" id="ARBA00001946"/>
    </source>
</evidence>
<feature type="domain" description="Nudix hydrolase" evidence="11">
    <location>
        <begin position="42"/>
        <end position="182"/>
    </location>
</feature>
<evidence type="ECO:0000256" key="4">
    <source>
        <dbReference type="ARBA" id="ARBA00011738"/>
    </source>
</evidence>
<evidence type="ECO:0000256" key="6">
    <source>
        <dbReference type="ARBA" id="ARBA00022801"/>
    </source>
</evidence>
<dbReference type="InterPro" id="IPR000086">
    <property type="entry name" value="NUDIX_hydrolase_dom"/>
</dbReference>
<dbReference type="AlphaFoldDB" id="A0A1F6G868"/>
<feature type="binding site" evidence="9">
    <location>
        <position position="153"/>
    </location>
    <ligand>
        <name>Mg(2+)</name>
        <dbReference type="ChEBI" id="CHEBI:18420"/>
        <label>1</label>
    </ligand>
</feature>
<dbReference type="STRING" id="1817772.A2527_14670"/>
<evidence type="ECO:0000256" key="8">
    <source>
        <dbReference type="ARBA" id="ARBA00032272"/>
    </source>
</evidence>
<keyword evidence="9" id="KW-0479">Metal-binding</keyword>
<dbReference type="NCBIfam" id="TIGR00052">
    <property type="entry name" value="nudix-type nucleoside diphosphatase, YffH/AdpP family"/>
    <property type="match status" value="1"/>
</dbReference>
<comment type="caution">
    <text evidence="12">The sequence shown here is derived from an EMBL/GenBank/DDBJ whole genome shotgun (WGS) entry which is preliminary data.</text>
</comment>
<keyword evidence="9" id="KW-0460">Magnesium</keyword>
<accession>A0A1F6G868</accession>
<dbReference type="Pfam" id="PF00293">
    <property type="entry name" value="NUDIX"/>
    <property type="match status" value="1"/>
</dbReference>
<feature type="binding site" evidence="9">
    <location>
        <position position="100"/>
    </location>
    <ligand>
        <name>Mg(2+)</name>
        <dbReference type="ChEBI" id="CHEBI:18420"/>
        <label>2</label>
    </ligand>
</feature>
<comment type="catalytic activity">
    <reaction evidence="1">
        <text>GDP-alpha-D-mannose + H2O = alpha-D-mannose 1-phosphate + GMP + 2 H(+)</text>
        <dbReference type="Rhea" id="RHEA:27978"/>
        <dbReference type="ChEBI" id="CHEBI:15377"/>
        <dbReference type="ChEBI" id="CHEBI:15378"/>
        <dbReference type="ChEBI" id="CHEBI:57527"/>
        <dbReference type="ChEBI" id="CHEBI:58115"/>
        <dbReference type="ChEBI" id="CHEBI:58409"/>
    </reaction>
</comment>
<feature type="binding site" evidence="9">
    <location>
        <position position="104"/>
    </location>
    <ligand>
        <name>Mg(2+)</name>
        <dbReference type="ChEBI" id="CHEBI:18420"/>
        <label>2</label>
    </ligand>
</feature>
<dbReference type="Proteomes" id="UP000178449">
    <property type="component" value="Unassembled WGS sequence"/>
</dbReference>
<evidence type="ECO:0000256" key="7">
    <source>
        <dbReference type="ARBA" id="ARBA00032162"/>
    </source>
</evidence>
<dbReference type="Gene3D" id="3.90.79.10">
    <property type="entry name" value="Nucleoside Triphosphate Pyrophosphohydrolase"/>
    <property type="match status" value="1"/>
</dbReference>
<dbReference type="EMBL" id="MFNE01000040">
    <property type="protein sequence ID" value="OGG94299.1"/>
    <property type="molecule type" value="Genomic_DNA"/>
</dbReference>
<feature type="short sequence motif" description="Nudix box" evidence="10">
    <location>
        <begin position="85"/>
        <end position="107"/>
    </location>
</feature>
<evidence type="ECO:0000256" key="10">
    <source>
        <dbReference type="PIRSR" id="PIRSR604385-3"/>
    </source>
</evidence>
<evidence type="ECO:0000256" key="9">
    <source>
        <dbReference type="PIRSR" id="PIRSR604385-2"/>
    </source>
</evidence>
<comment type="subunit">
    <text evidence="4">Homodimer.</text>
</comment>
<evidence type="ECO:0000313" key="13">
    <source>
        <dbReference type="Proteomes" id="UP000178449"/>
    </source>
</evidence>
<dbReference type="GO" id="GO:0016818">
    <property type="term" value="F:hydrolase activity, acting on acid anhydrides, in phosphorus-containing anhydrides"/>
    <property type="evidence" value="ECO:0007669"/>
    <property type="project" value="InterPro"/>
</dbReference>
<organism evidence="12 13">
    <name type="scientific">Candidatus Lambdaproteobacteria bacterium RIFOXYD2_FULL_50_16</name>
    <dbReference type="NCBI Taxonomy" id="1817772"/>
    <lineage>
        <taxon>Bacteria</taxon>
        <taxon>Pseudomonadati</taxon>
        <taxon>Pseudomonadota</taxon>
        <taxon>Candidatus Lambdaproteobacteria</taxon>
    </lineage>
</organism>
<protein>
    <recommendedName>
        <fullName evidence="5">GDP-mannose pyrophosphatase</fullName>
    </recommendedName>
    <alternativeName>
        <fullName evidence="7">GDP-mannose hydrolase</fullName>
    </alternativeName>
    <alternativeName>
        <fullName evidence="8">GDPMK</fullName>
    </alternativeName>
</protein>
<dbReference type="InterPro" id="IPR004385">
    <property type="entry name" value="NDP_pyrophosphatase"/>
</dbReference>
<proteinExistence type="inferred from homology"/>
<evidence type="ECO:0000313" key="12">
    <source>
        <dbReference type="EMBL" id="OGG94299.1"/>
    </source>
</evidence>
<reference evidence="12 13" key="1">
    <citation type="journal article" date="2016" name="Nat. Commun.">
        <title>Thousands of microbial genomes shed light on interconnected biogeochemical processes in an aquifer system.</title>
        <authorList>
            <person name="Anantharaman K."/>
            <person name="Brown C.T."/>
            <person name="Hug L.A."/>
            <person name="Sharon I."/>
            <person name="Castelle C.J."/>
            <person name="Probst A.J."/>
            <person name="Thomas B.C."/>
            <person name="Singh A."/>
            <person name="Wilkins M.J."/>
            <person name="Karaoz U."/>
            <person name="Brodie E.L."/>
            <person name="Williams K.H."/>
            <person name="Hubbard S.S."/>
            <person name="Banfield J.F."/>
        </authorList>
    </citation>
    <scope>NUCLEOTIDE SEQUENCE [LARGE SCALE GENOMIC DNA]</scope>
</reference>
<evidence type="ECO:0000256" key="5">
    <source>
        <dbReference type="ARBA" id="ARBA00016377"/>
    </source>
</evidence>
<dbReference type="GO" id="GO:0006753">
    <property type="term" value="P:nucleoside phosphate metabolic process"/>
    <property type="evidence" value="ECO:0007669"/>
    <property type="project" value="TreeGrafter"/>
</dbReference>
<dbReference type="PROSITE" id="PS51462">
    <property type="entry name" value="NUDIX"/>
    <property type="match status" value="1"/>
</dbReference>
<dbReference type="GO" id="GO:0019693">
    <property type="term" value="P:ribose phosphate metabolic process"/>
    <property type="evidence" value="ECO:0007669"/>
    <property type="project" value="TreeGrafter"/>
</dbReference>
<dbReference type="GO" id="GO:0046872">
    <property type="term" value="F:metal ion binding"/>
    <property type="evidence" value="ECO:0007669"/>
    <property type="project" value="UniProtKB-KW"/>
</dbReference>